<dbReference type="PANTHER" id="PTHR43085:SF1">
    <property type="entry name" value="PSEUDOURIDINE KINASE-RELATED"/>
    <property type="match status" value="1"/>
</dbReference>
<keyword evidence="4 7" id="KW-0418">Kinase</keyword>
<evidence type="ECO:0000313" key="8">
    <source>
        <dbReference type="Proteomes" id="UP000322214"/>
    </source>
</evidence>
<keyword evidence="3" id="KW-0547">Nucleotide-binding</keyword>
<dbReference type="Pfam" id="PF00294">
    <property type="entry name" value="PfkB"/>
    <property type="match status" value="1"/>
</dbReference>
<evidence type="ECO:0000256" key="1">
    <source>
        <dbReference type="ARBA" id="ARBA00010688"/>
    </source>
</evidence>
<dbReference type="GO" id="GO:0008673">
    <property type="term" value="F:2-dehydro-3-deoxygluconokinase activity"/>
    <property type="evidence" value="ECO:0007669"/>
    <property type="project" value="UniProtKB-EC"/>
</dbReference>
<dbReference type="STRING" id="980251.GCA_001642875_03824"/>
<dbReference type="EC" id="2.7.1.45" evidence="7"/>
<dbReference type="InterPro" id="IPR002173">
    <property type="entry name" value="Carboh/pur_kinase_PfkB_CS"/>
</dbReference>
<proteinExistence type="inferred from homology"/>
<reference evidence="7 8" key="1">
    <citation type="submission" date="2019-08" db="EMBL/GenBank/DDBJ databases">
        <title>Deep-cultivation of Planctomycetes and their phenomic and genomic characterization uncovers novel biology.</title>
        <authorList>
            <person name="Wiegand S."/>
            <person name="Jogler M."/>
            <person name="Boedeker C."/>
            <person name="Pinto D."/>
            <person name="Vollmers J."/>
            <person name="Rivas-Marin E."/>
            <person name="Kohn T."/>
            <person name="Peeters S.H."/>
            <person name="Heuer A."/>
            <person name="Rast P."/>
            <person name="Oberbeckmann S."/>
            <person name="Bunk B."/>
            <person name="Jeske O."/>
            <person name="Meyerdierks A."/>
            <person name="Storesund J.E."/>
            <person name="Kallscheuer N."/>
            <person name="Luecker S."/>
            <person name="Lage O.M."/>
            <person name="Pohl T."/>
            <person name="Merkel B.J."/>
            <person name="Hornburger P."/>
            <person name="Mueller R.-W."/>
            <person name="Bruemmer F."/>
            <person name="Labrenz M."/>
            <person name="Spormann A.M."/>
            <person name="Op den Camp H."/>
            <person name="Overmann J."/>
            <person name="Amann R."/>
            <person name="Jetten M.S.M."/>
            <person name="Mascher T."/>
            <person name="Medema M.H."/>
            <person name="Devos D.P."/>
            <person name="Kaster A.-K."/>
            <person name="Ovreas L."/>
            <person name="Rohde M."/>
            <person name="Galperin M.Y."/>
            <person name="Jogler C."/>
        </authorList>
    </citation>
    <scope>NUCLEOTIDE SEQUENCE [LARGE SCALE GENOMIC DNA]</scope>
    <source>
        <strain evidence="7 8">FC18</strain>
    </source>
</reference>
<dbReference type="AlphaFoldDB" id="A0A5B9PIV5"/>
<name>A0A5B9PIV5_9BACT</name>
<comment type="similarity">
    <text evidence="1">Belongs to the carbohydrate kinase PfkB family.</text>
</comment>
<dbReference type="GO" id="GO:0005524">
    <property type="term" value="F:ATP binding"/>
    <property type="evidence" value="ECO:0007669"/>
    <property type="project" value="UniProtKB-KW"/>
</dbReference>
<dbReference type="PROSITE" id="PS00583">
    <property type="entry name" value="PFKB_KINASES_1"/>
    <property type="match status" value="1"/>
</dbReference>
<evidence type="ECO:0000313" key="7">
    <source>
        <dbReference type="EMBL" id="QEG25215.1"/>
    </source>
</evidence>
<accession>A0A5B9PIV5</accession>
<evidence type="ECO:0000256" key="2">
    <source>
        <dbReference type="ARBA" id="ARBA00022679"/>
    </source>
</evidence>
<evidence type="ECO:0000259" key="6">
    <source>
        <dbReference type="Pfam" id="PF00294"/>
    </source>
</evidence>
<evidence type="ECO:0000256" key="5">
    <source>
        <dbReference type="ARBA" id="ARBA00022840"/>
    </source>
</evidence>
<keyword evidence="2 7" id="KW-0808">Transferase</keyword>
<feature type="domain" description="Carbohydrate kinase PfkB" evidence="6">
    <location>
        <begin position="72"/>
        <end position="346"/>
    </location>
</feature>
<dbReference type="PROSITE" id="PS00584">
    <property type="entry name" value="PFKB_KINASES_2"/>
    <property type="match status" value="1"/>
</dbReference>
<keyword evidence="8" id="KW-1185">Reference proteome</keyword>
<evidence type="ECO:0000256" key="4">
    <source>
        <dbReference type="ARBA" id="ARBA00022777"/>
    </source>
</evidence>
<dbReference type="InterPro" id="IPR011611">
    <property type="entry name" value="PfkB_dom"/>
</dbReference>
<dbReference type="InterPro" id="IPR029056">
    <property type="entry name" value="Ribokinase-like"/>
</dbReference>
<keyword evidence="5" id="KW-0067">ATP-binding</keyword>
<dbReference type="SUPFAM" id="SSF53613">
    <property type="entry name" value="Ribokinase-like"/>
    <property type="match status" value="1"/>
</dbReference>
<dbReference type="Proteomes" id="UP000322214">
    <property type="component" value="Chromosome"/>
</dbReference>
<gene>
    <name evidence="7" type="primary">kdgK_3</name>
    <name evidence="7" type="ORF">MFFC18_51390</name>
</gene>
<organism evidence="7 8">
    <name type="scientific">Mariniblastus fucicola</name>
    <dbReference type="NCBI Taxonomy" id="980251"/>
    <lineage>
        <taxon>Bacteria</taxon>
        <taxon>Pseudomonadati</taxon>
        <taxon>Planctomycetota</taxon>
        <taxon>Planctomycetia</taxon>
        <taxon>Pirellulales</taxon>
        <taxon>Pirellulaceae</taxon>
        <taxon>Mariniblastus</taxon>
    </lineage>
</organism>
<dbReference type="PANTHER" id="PTHR43085">
    <property type="entry name" value="HEXOKINASE FAMILY MEMBER"/>
    <property type="match status" value="1"/>
</dbReference>
<dbReference type="EMBL" id="CP042912">
    <property type="protein sequence ID" value="QEG25215.1"/>
    <property type="molecule type" value="Genomic_DNA"/>
</dbReference>
<protein>
    <submittedName>
        <fullName evidence="7">2-dehydro-3-deoxygluconokinase</fullName>
        <ecNumber evidence="7">2.7.1.45</ecNumber>
    </submittedName>
</protein>
<dbReference type="OrthoDB" id="9813569at2"/>
<evidence type="ECO:0000256" key="3">
    <source>
        <dbReference type="ARBA" id="ARBA00022741"/>
    </source>
</evidence>
<dbReference type="Gene3D" id="3.40.1190.20">
    <property type="match status" value="1"/>
</dbReference>
<dbReference type="InterPro" id="IPR050306">
    <property type="entry name" value="PfkB_Carbo_kinase"/>
</dbReference>
<dbReference type="KEGG" id="mff:MFFC18_51390"/>
<sequence>MLRTSVVPTQPTIGIKHRKPPQTPHWGVAQELLSITASKLTPRKPVWERMSSNLNPGPVAVIGEVLFDHFSDGNRIVGGAPFNVAWNIAALGLRPVFISGIGDDAEASEVIKAMQRWDLATHGVQIHPALPTGRVDVSFADDGEPSYEIASDQAWDVLNFDRFKAAYDQPPGSIDIVYHGSLAFRSPVNRTFLKEFDQTVNGSRFVDLNVRDPWFDESLMPEIVGGAKWLKLSKAELERISGQSIDANSLQSVRDAVDHFIAAADYDAPLVYLVTFGKAGACWIGEEGDFFQTVTPTDDFVDSVGAGDAFTSAAIDGVARNLSPQQILAHAVEFASRACTIRGATTFDRDHYKAFSSTSL</sequence>